<evidence type="ECO:0000256" key="2">
    <source>
        <dbReference type="ARBA" id="ARBA00023136"/>
    </source>
</evidence>
<protein>
    <submittedName>
        <fullName evidence="6">Uncharacterized protein</fullName>
    </submittedName>
</protein>
<dbReference type="Proteomes" id="UP001377567">
    <property type="component" value="Unassembled WGS sequence"/>
</dbReference>
<keyword evidence="5" id="KW-1133">Transmembrane helix</keyword>
<accession>A0AAV5S2I8</accession>
<organism evidence="6 7">
    <name type="scientific">Maudiozyma humilis</name>
    <name type="common">Sour dough yeast</name>
    <name type="synonym">Kazachstania humilis</name>
    <dbReference type="NCBI Taxonomy" id="51915"/>
    <lineage>
        <taxon>Eukaryota</taxon>
        <taxon>Fungi</taxon>
        <taxon>Dikarya</taxon>
        <taxon>Ascomycota</taxon>
        <taxon>Saccharomycotina</taxon>
        <taxon>Saccharomycetes</taxon>
        <taxon>Saccharomycetales</taxon>
        <taxon>Saccharomycetaceae</taxon>
        <taxon>Maudiozyma</taxon>
    </lineage>
</organism>
<evidence type="ECO:0000256" key="5">
    <source>
        <dbReference type="SAM" id="Phobius"/>
    </source>
</evidence>
<evidence type="ECO:0000313" key="7">
    <source>
        <dbReference type="Proteomes" id="UP001377567"/>
    </source>
</evidence>
<keyword evidence="2 5" id="KW-0472">Membrane</keyword>
<comment type="subcellular location">
    <subcellularLocation>
        <location evidence="4">Peroxisome membrane</location>
    </subcellularLocation>
</comment>
<evidence type="ECO:0000313" key="6">
    <source>
        <dbReference type="EMBL" id="GMM57900.1"/>
    </source>
</evidence>
<dbReference type="GO" id="GO:0016559">
    <property type="term" value="P:peroxisome fission"/>
    <property type="evidence" value="ECO:0007669"/>
    <property type="project" value="InterPro"/>
</dbReference>
<evidence type="ECO:0000256" key="1">
    <source>
        <dbReference type="ARBA" id="ARBA00022593"/>
    </source>
</evidence>
<feature type="transmembrane region" description="Helical" evidence="5">
    <location>
        <begin position="78"/>
        <end position="97"/>
    </location>
</feature>
<dbReference type="GO" id="GO:0005778">
    <property type="term" value="C:peroxisomal membrane"/>
    <property type="evidence" value="ECO:0007669"/>
    <property type="project" value="UniProtKB-SubCell"/>
</dbReference>
<feature type="transmembrane region" description="Helical" evidence="5">
    <location>
        <begin position="21"/>
        <end position="38"/>
    </location>
</feature>
<dbReference type="InterPro" id="IPR008733">
    <property type="entry name" value="PEX11"/>
</dbReference>
<keyword evidence="5" id="KW-0812">Transmembrane</keyword>
<comment type="caution">
    <text evidence="6">The sequence shown here is derived from an EMBL/GenBank/DDBJ whole genome shotgun (WGS) entry which is preliminary data.</text>
</comment>
<proteinExistence type="predicted"/>
<name>A0AAV5S2I8_MAUHU</name>
<dbReference type="PANTHER" id="PTHR12652">
    <property type="entry name" value="PEROXISOMAL BIOGENESIS FACTOR 11"/>
    <property type="match status" value="1"/>
</dbReference>
<dbReference type="EMBL" id="BTGD01000016">
    <property type="protein sequence ID" value="GMM57900.1"/>
    <property type="molecule type" value="Genomic_DNA"/>
</dbReference>
<evidence type="ECO:0000256" key="4">
    <source>
        <dbReference type="ARBA" id="ARBA00046271"/>
    </source>
</evidence>
<keyword evidence="1" id="KW-0962">Peroxisome biogenesis</keyword>
<reference evidence="6 7" key="1">
    <citation type="journal article" date="2023" name="Elife">
        <title>Identification of key yeast species and microbe-microbe interactions impacting larval growth of Drosophila in the wild.</title>
        <authorList>
            <person name="Mure A."/>
            <person name="Sugiura Y."/>
            <person name="Maeda R."/>
            <person name="Honda K."/>
            <person name="Sakurai N."/>
            <person name="Takahashi Y."/>
            <person name="Watada M."/>
            <person name="Katoh T."/>
            <person name="Gotoh A."/>
            <person name="Gotoh Y."/>
            <person name="Taniguchi I."/>
            <person name="Nakamura K."/>
            <person name="Hayashi T."/>
            <person name="Katayama T."/>
            <person name="Uemura T."/>
            <person name="Hattori Y."/>
        </authorList>
    </citation>
    <scope>NUCLEOTIDE SEQUENCE [LARGE SCALE GENOMIC DNA]</scope>
    <source>
        <strain evidence="6 7">KH-74</strain>
    </source>
</reference>
<sequence length="215" mass="24711">MTSVMDHFLRFVDKTDSREKLLRLTQFLIVLVLAWWPGSPLLSQLKVQVLIIRKVLRCFKPLSHGRVALNQITGEHKAANYGLITLKHICFMLYLGLDQLVLLRMLNVIPSNDMTMVLLPKFTNLFWLSALSVDIRINLGIVQMCDKDPTRKEQKAQITARYRTRHRAIRKIIWDVLDSYVVSTYLHYATVYGSIVGLCGITTSVMAMQDLWGTC</sequence>
<gene>
    <name evidence="6" type="ORF">DAKH74_045160</name>
</gene>
<keyword evidence="3" id="KW-0576">Peroxisome</keyword>
<keyword evidence="7" id="KW-1185">Reference proteome</keyword>
<evidence type="ECO:0000256" key="3">
    <source>
        <dbReference type="ARBA" id="ARBA00023140"/>
    </source>
</evidence>
<dbReference type="PANTHER" id="PTHR12652:SF50">
    <property type="entry name" value="PEROXIN 11"/>
    <property type="match status" value="1"/>
</dbReference>
<dbReference type="AlphaFoldDB" id="A0AAV5S2I8"/>
<dbReference type="Pfam" id="PF05648">
    <property type="entry name" value="PEX11"/>
    <property type="match status" value="1"/>
</dbReference>